<evidence type="ECO:0000313" key="3">
    <source>
        <dbReference type="Proteomes" id="UP000176284"/>
    </source>
</evidence>
<feature type="transmembrane region" description="Helical" evidence="1">
    <location>
        <begin position="64"/>
        <end position="88"/>
    </location>
</feature>
<keyword evidence="1" id="KW-0812">Transmembrane</keyword>
<dbReference type="PANTHER" id="PTHR37309:SF1">
    <property type="entry name" value="SLR0284 PROTEIN"/>
    <property type="match status" value="1"/>
</dbReference>
<protein>
    <recommendedName>
        <fullName evidence="4">Phage holin family protein</fullName>
    </recommendedName>
</protein>
<accession>A0A1G1ZU20</accession>
<dbReference type="Pfam" id="PF04020">
    <property type="entry name" value="Phage_holin_4_2"/>
    <property type="match status" value="1"/>
</dbReference>
<feature type="transmembrane region" description="Helical" evidence="1">
    <location>
        <begin position="40"/>
        <end position="57"/>
    </location>
</feature>
<evidence type="ECO:0000313" key="2">
    <source>
        <dbReference type="EMBL" id="OGY67626.1"/>
    </source>
</evidence>
<keyword evidence="1" id="KW-0472">Membrane</keyword>
<organism evidence="2 3">
    <name type="scientific">Candidatus Harrisonbacteria bacterium RIFCSPLOWO2_02_FULL_45_10c</name>
    <dbReference type="NCBI Taxonomy" id="1798410"/>
    <lineage>
        <taxon>Bacteria</taxon>
        <taxon>Candidatus Harrisoniibacteriota</taxon>
    </lineage>
</organism>
<feature type="transmembrane region" description="Helical" evidence="1">
    <location>
        <begin position="100"/>
        <end position="120"/>
    </location>
</feature>
<dbReference type="EMBL" id="MHJM01000021">
    <property type="protein sequence ID" value="OGY67626.1"/>
    <property type="molecule type" value="Genomic_DNA"/>
</dbReference>
<gene>
    <name evidence="2" type="ORF">A3H63_02150</name>
</gene>
<keyword evidence="1" id="KW-1133">Transmembrane helix</keyword>
<evidence type="ECO:0000256" key="1">
    <source>
        <dbReference type="SAM" id="Phobius"/>
    </source>
</evidence>
<proteinExistence type="predicted"/>
<evidence type="ECO:0008006" key="4">
    <source>
        <dbReference type="Google" id="ProtNLM"/>
    </source>
</evidence>
<dbReference type="Proteomes" id="UP000176284">
    <property type="component" value="Unassembled WGS sequence"/>
</dbReference>
<dbReference type="PANTHER" id="PTHR37309">
    <property type="entry name" value="SLR0284 PROTEIN"/>
    <property type="match status" value="1"/>
</dbReference>
<dbReference type="InterPro" id="IPR007165">
    <property type="entry name" value="Phage_holin_4_2"/>
</dbReference>
<comment type="caution">
    <text evidence="2">The sequence shown here is derived from an EMBL/GenBank/DDBJ whole genome shotgun (WGS) entry which is preliminary data.</text>
</comment>
<name>A0A1G1ZU20_9BACT</name>
<reference evidence="2 3" key="1">
    <citation type="journal article" date="2016" name="Nat. Commun.">
        <title>Thousands of microbial genomes shed light on interconnected biogeochemical processes in an aquifer system.</title>
        <authorList>
            <person name="Anantharaman K."/>
            <person name="Brown C.T."/>
            <person name="Hug L.A."/>
            <person name="Sharon I."/>
            <person name="Castelle C.J."/>
            <person name="Probst A.J."/>
            <person name="Thomas B.C."/>
            <person name="Singh A."/>
            <person name="Wilkins M.J."/>
            <person name="Karaoz U."/>
            <person name="Brodie E.L."/>
            <person name="Williams K.H."/>
            <person name="Hubbard S.S."/>
            <person name="Banfield J.F."/>
        </authorList>
    </citation>
    <scope>NUCLEOTIDE SEQUENCE [LARGE SCALE GENOMIC DNA]</scope>
</reference>
<dbReference type="STRING" id="1798410.A3H63_02150"/>
<dbReference type="AlphaFoldDB" id="A0A1G1ZU20"/>
<sequence>MLYLISMRFFSRIIFAFLSNLVALFVAANFIAGFQISGTFANILAVAGIFTALNLLLRPLLKLILSPIIILTLGLFTIVINASILYLLDILSQNVTIIEIKSLIYGTLLITAVNLVLHLFRKIL</sequence>
<feature type="transmembrane region" description="Helical" evidence="1">
    <location>
        <begin position="12"/>
        <end position="34"/>
    </location>
</feature>